<organism evidence="4 5">
    <name type="scientific">Zymoseptoria tritici (strain ST99CH_3D7)</name>
    <dbReference type="NCBI Taxonomy" id="1276538"/>
    <lineage>
        <taxon>Eukaryota</taxon>
        <taxon>Fungi</taxon>
        <taxon>Dikarya</taxon>
        <taxon>Ascomycota</taxon>
        <taxon>Pezizomycotina</taxon>
        <taxon>Dothideomycetes</taxon>
        <taxon>Dothideomycetidae</taxon>
        <taxon>Mycosphaerellales</taxon>
        <taxon>Mycosphaerellaceae</taxon>
        <taxon>Zymoseptoria</taxon>
    </lineage>
</organism>
<dbReference type="AlphaFoldDB" id="A0A1X7RYB2"/>
<dbReference type="PANTHER" id="PTHR34502">
    <property type="entry name" value="DUF6594 DOMAIN-CONTAINING PROTEIN-RELATED"/>
    <property type="match status" value="1"/>
</dbReference>
<reference evidence="4 5" key="1">
    <citation type="submission" date="2016-06" db="EMBL/GenBank/DDBJ databases">
        <authorList>
            <person name="Kjaerup R.B."/>
            <person name="Dalgaard T.S."/>
            <person name="Juul-Madsen H.R."/>
        </authorList>
    </citation>
    <scope>NUCLEOTIDE SEQUENCE [LARGE SCALE GENOMIC DNA]</scope>
</reference>
<dbReference type="InterPro" id="IPR046529">
    <property type="entry name" value="DUF6594"/>
</dbReference>
<evidence type="ECO:0000259" key="3">
    <source>
        <dbReference type="Pfam" id="PF20237"/>
    </source>
</evidence>
<proteinExistence type="predicted"/>
<dbReference type="EMBL" id="LT853698">
    <property type="protein sequence ID" value="SMQ52250.1"/>
    <property type="molecule type" value="Genomic_DNA"/>
</dbReference>
<dbReference type="Pfam" id="PF20237">
    <property type="entry name" value="DUF6594"/>
    <property type="match status" value="1"/>
</dbReference>
<keyword evidence="2" id="KW-1133">Transmembrane helix</keyword>
<keyword evidence="5" id="KW-1185">Reference proteome</keyword>
<evidence type="ECO:0000313" key="5">
    <source>
        <dbReference type="Proteomes" id="UP000215127"/>
    </source>
</evidence>
<dbReference type="PANTHER" id="PTHR34502:SF3">
    <property type="entry name" value="DUF6594 DOMAIN-CONTAINING PROTEIN"/>
    <property type="match status" value="1"/>
</dbReference>
<evidence type="ECO:0000256" key="1">
    <source>
        <dbReference type="SAM" id="MobiDB-lite"/>
    </source>
</evidence>
<feature type="transmembrane region" description="Helical" evidence="2">
    <location>
        <begin position="398"/>
        <end position="417"/>
    </location>
</feature>
<sequence length="423" mass="47094">MFAGLTAGIVAIERADQGPSIELQNIDILNQASLLERGEHRNMEPDTGTEAGPVINGETHDANGDTTSSEPRPDLIPRTAASLWNTAFTKVTATPEFQQQMEDSQDKKDAGRRAVMNVLADLKRTKHEPLPGYPQLAAFIGSDERSMIFRQFSELQARLILEKQDEMREIEDDLYYFDRDDWLKPGEEGDYALKPDRLTRRHRVDPVEQEQRQKMMELAERKFKEYAALLEAARSMASYEKPASYEIKNVLGFVLGTKPVRPAEFRWITEEKDLVTLRAARQHAAIGSGVEWILNNIRSQSAELAARFKIRRTHDAPTAETSAKSQGQWIKENARSAQLASWFVAAVLLLCVPVFFVVPILALSKIGGNLGQSIGVLIAFALAFTLLLDLGTPAKPHEVLSCSAAYLAVLVVFFGNVSPRAST</sequence>
<evidence type="ECO:0000313" key="4">
    <source>
        <dbReference type="EMBL" id="SMQ52250.1"/>
    </source>
</evidence>
<keyword evidence="2" id="KW-0472">Membrane</keyword>
<dbReference type="Proteomes" id="UP000215127">
    <property type="component" value="Chromosome 7"/>
</dbReference>
<gene>
    <name evidence="4" type="ORF">ZT3D7_G7403</name>
</gene>
<feature type="transmembrane region" description="Helical" evidence="2">
    <location>
        <begin position="339"/>
        <end position="362"/>
    </location>
</feature>
<feature type="domain" description="DUF6594" evidence="3">
    <location>
        <begin position="133"/>
        <end position="411"/>
    </location>
</feature>
<accession>A0A1X7RYB2</accession>
<dbReference type="STRING" id="1276538.A0A1X7RYB2"/>
<feature type="transmembrane region" description="Helical" evidence="2">
    <location>
        <begin position="374"/>
        <end position="392"/>
    </location>
</feature>
<feature type="region of interest" description="Disordered" evidence="1">
    <location>
        <begin position="41"/>
        <end position="74"/>
    </location>
</feature>
<protein>
    <recommendedName>
        <fullName evidence="3">DUF6594 domain-containing protein</fullName>
    </recommendedName>
</protein>
<keyword evidence="2" id="KW-0812">Transmembrane</keyword>
<evidence type="ECO:0000256" key="2">
    <source>
        <dbReference type="SAM" id="Phobius"/>
    </source>
</evidence>
<name>A0A1X7RYB2_ZYMT9</name>